<protein>
    <recommendedName>
        <fullName evidence="2">DUF6533 domain-containing protein</fullName>
    </recommendedName>
</protein>
<keyword evidence="1" id="KW-0812">Transmembrane</keyword>
<organism evidence="3 4">
    <name type="scientific">Moniliophthora roreri (strain MCA 2997)</name>
    <name type="common">Cocoa frosty pod rot fungus</name>
    <name type="synonym">Crinipellis roreri</name>
    <dbReference type="NCBI Taxonomy" id="1381753"/>
    <lineage>
        <taxon>Eukaryota</taxon>
        <taxon>Fungi</taxon>
        <taxon>Dikarya</taxon>
        <taxon>Basidiomycota</taxon>
        <taxon>Agaricomycotina</taxon>
        <taxon>Agaricomycetes</taxon>
        <taxon>Agaricomycetidae</taxon>
        <taxon>Agaricales</taxon>
        <taxon>Marasmiineae</taxon>
        <taxon>Marasmiaceae</taxon>
        <taxon>Moniliophthora</taxon>
    </lineage>
</organism>
<dbReference type="Proteomes" id="UP000017559">
    <property type="component" value="Unassembled WGS sequence"/>
</dbReference>
<evidence type="ECO:0000256" key="1">
    <source>
        <dbReference type="SAM" id="Phobius"/>
    </source>
</evidence>
<dbReference type="AlphaFoldDB" id="V2XTM9"/>
<evidence type="ECO:0000313" key="4">
    <source>
        <dbReference type="Proteomes" id="UP000017559"/>
    </source>
</evidence>
<dbReference type="STRING" id="1381753.V2XTM9"/>
<accession>V2XTM9</accession>
<proteinExistence type="predicted"/>
<keyword evidence="1" id="KW-1133">Transmembrane helix</keyword>
<feature type="transmembrane region" description="Helical" evidence="1">
    <location>
        <begin position="83"/>
        <end position="103"/>
    </location>
</feature>
<sequence length="130" mass="15273">MQVTRLVRDLNAAAGAALVFLVWDILITLDEEIEYIWSKPWTSWIKWSFLFARYFSLFTQICNRTIEWMVIYSVSLYGPSIRIWFGTQVMLAFLIMTGAEVVMMARGTFKWNYVVSLLSFQNSLCFVQQE</sequence>
<dbReference type="KEGG" id="mrr:Moror_6328"/>
<keyword evidence="4" id="KW-1185">Reference proteome</keyword>
<evidence type="ECO:0000259" key="2">
    <source>
        <dbReference type="Pfam" id="PF20151"/>
    </source>
</evidence>
<dbReference type="InterPro" id="IPR045340">
    <property type="entry name" value="DUF6533"/>
</dbReference>
<comment type="caution">
    <text evidence="3">The sequence shown here is derived from an EMBL/GenBank/DDBJ whole genome shotgun (WGS) entry which is preliminary data.</text>
</comment>
<dbReference type="Pfam" id="PF20151">
    <property type="entry name" value="DUF6533"/>
    <property type="match status" value="1"/>
</dbReference>
<dbReference type="OrthoDB" id="3066463at2759"/>
<dbReference type="HOGENOM" id="CLU_1938693_0_0_1"/>
<feature type="transmembrane region" description="Helical" evidence="1">
    <location>
        <begin position="50"/>
        <end position="71"/>
    </location>
</feature>
<feature type="domain" description="DUF6533" evidence="2">
    <location>
        <begin position="15"/>
        <end position="58"/>
    </location>
</feature>
<keyword evidence="1" id="KW-0472">Membrane</keyword>
<name>V2XTM9_MONRO</name>
<gene>
    <name evidence="3" type="ORF">Moror_6328</name>
</gene>
<reference evidence="3 4" key="1">
    <citation type="journal article" date="2014" name="BMC Genomics">
        <title>Genome and secretome analysis of the hemibiotrophic fungal pathogen, Moniliophthora roreri, which causes frosty pod rot disease of cacao: mechanisms of the biotrophic and necrotrophic phases.</title>
        <authorList>
            <person name="Meinhardt L.W."/>
            <person name="Costa G.G.L."/>
            <person name="Thomazella D.P.T."/>
            <person name="Teixeira P.J.P.L."/>
            <person name="Carazzolle M.F."/>
            <person name="Schuster S.C."/>
            <person name="Carlson J.E."/>
            <person name="Guiltinan M.J."/>
            <person name="Mieczkowski P."/>
            <person name="Farmer A."/>
            <person name="Ramaraj T."/>
            <person name="Crozier J."/>
            <person name="Davis R.E."/>
            <person name="Shao J."/>
            <person name="Melnick R.L."/>
            <person name="Pereira G.A.G."/>
            <person name="Bailey B.A."/>
        </authorList>
    </citation>
    <scope>NUCLEOTIDE SEQUENCE [LARGE SCALE GENOMIC DNA]</scope>
    <source>
        <strain evidence="3 4">MCA 2997</strain>
    </source>
</reference>
<evidence type="ECO:0000313" key="3">
    <source>
        <dbReference type="EMBL" id="ESK97107.1"/>
    </source>
</evidence>
<feature type="transmembrane region" description="Helical" evidence="1">
    <location>
        <begin position="12"/>
        <end position="29"/>
    </location>
</feature>
<dbReference type="EMBL" id="AWSO01000035">
    <property type="protein sequence ID" value="ESK97107.1"/>
    <property type="molecule type" value="Genomic_DNA"/>
</dbReference>